<protein>
    <submittedName>
        <fullName evidence="1">Phosphoglycolate phosphatase</fullName>
    </submittedName>
</protein>
<dbReference type="SFLD" id="SFLDS00003">
    <property type="entry name" value="Haloacid_Dehalogenase"/>
    <property type="match status" value="1"/>
</dbReference>
<reference evidence="2" key="1">
    <citation type="submission" date="2019-05" db="EMBL/GenBank/DDBJ databases">
        <title>Complete genome sequencing of Dialister sp. strain 5BBH33.</title>
        <authorList>
            <person name="Sakamoto M."/>
            <person name="Murakami T."/>
            <person name="Mori H."/>
        </authorList>
    </citation>
    <scope>NUCLEOTIDE SEQUENCE [LARGE SCALE GENOMIC DNA]</scope>
    <source>
        <strain evidence="2">5BBH33</strain>
    </source>
</reference>
<evidence type="ECO:0000313" key="1">
    <source>
        <dbReference type="EMBL" id="BBK25576.1"/>
    </source>
</evidence>
<name>A0A8D4UV62_9FIRM</name>
<dbReference type="InterPro" id="IPR036412">
    <property type="entry name" value="HAD-like_sf"/>
</dbReference>
<dbReference type="PANTHER" id="PTHR43434">
    <property type="entry name" value="PHOSPHOGLYCOLATE PHOSPHATASE"/>
    <property type="match status" value="1"/>
</dbReference>
<proteinExistence type="predicted"/>
<dbReference type="RefSeq" id="WP_143332669.1">
    <property type="nucleotide sequence ID" value="NZ_AP019697.1"/>
</dbReference>
<dbReference type="SFLD" id="SFLDG01129">
    <property type="entry name" value="C1.5:_HAD__Beta-PGM__Phosphata"/>
    <property type="match status" value="1"/>
</dbReference>
<evidence type="ECO:0000313" key="2">
    <source>
        <dbReference type="Proteomes" id="UP000320585"/>
    </source>
</evidence>
<dbReference type="Gene3D" id="3.40.50.1000">
    <property type="entry name" value="HAD superfamily/HAD-like"/>
    <property type="match status" value="1"/>
</dbReference>
<dbReference type="InterPro" id="IPR041492">
    <property type="entry name" value="HAD_2"/>
</dbReference>
<dbReference type="InterPro" id="IPR023214">
    <property type="entry name" value="HAD_sf"/>
</dbReference>
<organism evidence="1 2">
    <name type="scientific">Dialister hominis</name>
    <dbReference type="NCBI Taxonomy" id="2582419"/>
    <lineage>
        <taxon>Bacteria</taxon>
        <taxon>Bacillati</taxon>
        <taxon>Bacillota</taxon>
        <taxon>Negativicutes</taxon>
        <taxon>Veillonellales</taxon>
        <taxon>Veillonellaceae</taxon>
        <taxon>Dialister</taxon>
    </lineage>
</organism>
<dbReference type="Gene3D" id="1.10.150.240">
    <property type="entry name" value="Putative phosphatase, domain 2"/>
    <property type="match status" value="1"/>
</dbReference>
<dbReference type="Proteomes" id="UP000320585">
    <property type="component" value="Chromosome"/>
</dbReference>
<dbReference type="PANTHER" id="PTHR43434:SF20">
    <property type="entry name" value="5'-NUCLEOTIDASE"/>
    <property type="match status" value="1"/>
</dbReference>
<dbReference type="GO" id="GO:0004713">
    <property type="term" value="F:protein tyrosine kinase activity"/>
    <property type="evidence" value="ECO:0007669"/>
    <property type="project" value="TreeGrafter"/>
</dbReference>
<dbReference type="GO" id="GO:0005829">
    <property type="term" value="C:cytosol"/>
    <property type="evidence" value="ECO:0007669"/>
    <property type="project" value="TreeGrafter"/>
</dbReference>
<dbReference type="Pfam" id="PF13419">
    <property type="entry name" value="HAD_2"/>
    <property type="match status" value="1"/>
</dbReference>
<sequence length="232" mass="25156">MDSYNYYFFDLDGTISESAPGIVKAVKYGLDQAGIHEEDAEKLHSFIGPPLNVQMKKLYGMTDEQIVTAVTAFRKLYEDEGGLYDCEAYDGIGDLLYDLKKEGKVLAVASSKPEPFVRKIIDRFGFTDAFDVICGSGIGDELTKKASRGQKAEIIHKAMGQLSGNGNAESLAGRTVMIGDTNYDILGAKANSLPGVGVAYGYGSRQELEEAGAEKVADTVEDLRKLLLCGER</sequence>
<dbReference type="InterPro" id="IPR023198">
    <property type="entry name" value="PGP-like_dom2"/>
</dbReference>
<dbReference type="EMBL" id="AP019697">
    <property type="protein sequence ID" value="BBK25576.1"/>
    <property type="molecule type" value="Genomic_DNA"/>
</dbReference>
<dbReference type="GeneID" id="92716737"/>
<keyword evidence="2" id="KW-1185">Reference proteome</keyword>
<dbReference type="OrthoDB" id="9792518at2"/>
<dbReference type="KEGG" id="dho:Dia5BBH33_15110"/>
<accession>A0A8D4UV62</accession>
<dbReference type="AlphaFoldDB" id="A0A8D4UV62"/>
<dbReference type="InterPro" id="IPR050155">
    <property type="entry name" value="HAD-like_hydrolase_sf"/>
</dbReference>
<dbReference type="SUPFAM" id="SSF56784">
    <property type="entry name" value="HAD-like"/>
    <property type="match status" value="1"/>
</dbReference>
<gene>
    <name evidence="1" type="ORF">Dia5BBH33_15110</name>
</gene>